<dbReference type="InterPro" id="IPR005225">
    <property type="entry name" value="Small_GTP-bd"/>
</dbReference>
<dbReference type="CDD" id="cd04164">
    <property type="entry name" value="trmE"/>
    <property type="match status" value="1"/>
</dbReference>
<keyword evidence="6 8" id="KW-0630">Potassium</keyword>
<dbReference type="Pfam" id="PF12631">
    <property type="entry name" value="MnmE_helical"/>
    <property type="match status" value="1"/>
</dbReference>
<dbReference type="Gene3D" id="3.40.50.300">
    <property type="entry name" value="P-loop containing nucleotide triphosphate hydrolases"/>
    <property type="match status" value="1"/>
</dbReference>
<dbReference type="Proteomes" id="UP000233769">
    <property type="component" value="Chromosome tk0001"/>
</dbReference>
<feature type="binding site" evidence="8">
    <location>
        <position position="259"/>
    </location>
    <ligand>
        <name>Mg(2+)</name>
        <dbReference type="ChEBI" id="CHEBI:18420"/>
    </ligand>
</feature>
<name>A0A2N9AUN3_METEX</name>
<dbReference type="FunFam" id="3.30.1360.120:FF:000007">
    <property type="entry name" value="tRNA modification GTPase GTPBP3, mitochondrial"/>
    <property type="match status" value="1"/>
</dbReference>
<keyword evidence="7 8" id="KW-0342">GTP-binding</keyword>
<comment type="subcellular location">
    <subcellularLocation>
        <location evidence="8">Cytoplasm</location>
    </subcellularLocation>
</comment>
<feature type="binding site" evidence="8">
    <location>
        <position position="238"/>
    </location>
    <ligand>
        <name>Mg(2+)</name>
        <dbReference type="ChEBI" id="CHEBI:18420"/>
    </ligand>
</feature>
<comment type="caution">
    <text evidence="8">Lacks conserved residue(s) required for the propagation of feature annotation.</text>
</comment>
<dbReference type="InterPro" id="IPR031168">
    <property type="entry name" value="G_TrmE"/>
</dbReference>
<evidence type="ECO:0000256" key="1">
    <source>
        <dbReference type="ARBA" id="ARBA00011043"/>
    </source>
</evidence>
<dbReference type="AlphaFoldDB" id="A0A2N9AUN3"/>
<feature type="binding site" evidence="8">
    <location>
        <begin position="234"/>
        <end position="239"/>
    </location>
    <ligand>
        <name>GTP</name>
        <dbReference type="ChEBI" id="CHEBI:37565"/>
    </ligand>
</feature>
<dbReference type="EC" id="3.6.-.-" evidence="8"/>
<feature type="binding site" evidence="8">
    <location>
        <begin position="253"/>
        <end position="259"/>
    </location>
    <ligand>
        <name>GTP</name>
        <dbReference type="ChEBI" id="CHEBI:37565"/>
    </ligand>
</feature>
<evidence type="ECO:0000259" key="10">
    <source>
        <dbReference type="PROSITE" id="PS51709"/>
    </source>
</evidence>
<dbReference type="EMBL" id="LT962688">
    <property type="protein sequence ID" value="SOR31023.1"/>
    <property type="molecule type" value="Genomic_DNA"/>
</dbReference>
<dbReference type="InterPro" id="IPR018948">
    <property type="entry name" value="GTP-bd_TrmE_N"/>
</dbReference>
<comment type="cofactor">
    <cofactor evidence="8">
        <name>K(+)</name>
        <dbReference type="ChEBI" id="CHEBI:29103"/>
    </cofactor>
    <text evidence="8">Binds 1 potassium ion per subunit.</text>
</comment>
<keyword evidence="2 8" id="KW-0819">tRNA processing</keyword>
<evidence type="ECO:0000256" key="8">
    <source>
        <dbReference type="HAMAP-Rule" id="MF_00379"/>
    </source>
</evidence>
<feature type="binding site" evidence="8">
    <location>
        <position position="444"/>
    </location>
    <ligand>
        <name>(6S)-5-formyl-5,6,7,8-tetrahydrofolate</name>
        <dbReference type="ChEBI" id="CHEBI:57457"/>
    </ligand>
</feature>
<evidence type="ECO:0000313" key="12">
    <source>
        <dbReference type="Proteomes" id="UP000233769"/>
    </source>
</evidence>
<dbReference type="GO" id="GO:0002098">
    <property type="term" value="P:tRNA wobble uridine modification"/>
    <property type="evidence" value="ECO:0007669"/>
    <property type="project" value="TreeGrafter"/>
</dbReference>
<comment type="similarity">
    <text evidence="1 8 9">Belongs to the TRAFAC class TrmE-Era-EngA-EngB-Septin-like GTPase superfamily. TrmE GTPase family.</text>
</comment>
<evidence type="ECO:0000256" key="6">
    <source>
        <dbReference type="ARBA" id="ARBA00022958"/>
    </source>
</evidence>
<protein>
    <recommendedName>
        <fullName evidence="8">tRNA modification GTPase MnmE</fullName>
        <ecNumber evidence="8">3.6.-.-</ecNumber>
    </recommendedName>
</protein>
<feature type="binding site" evidence="8">
    <location>
        <position position="234"/>
    </location>
    <ligand>
        <name>K(+)</name>
        <dbReference type="ChEBI" id="CHEBI:29103"/>
    </ligand>
</feature>
<sequence>MPQPLPDRDDTIFAPASGFGRAAVTVVRISGPAAGLALDRLAGGRPEPRRLSLRRLRDPDSRDILDQALVAWLPGPATATGEDMAELHLHGGLAVRSAVLRALSGVPGCRLAEAGAFSRRAFLNGRIDLTEAEGIADLIDAETEAQRVQALRQLDGALGRQVAAWRETGIDLLAGAEAALDFADEGDVDDASLDAALSGRATALRDAIQDALADGRRGERLREGFCVVLAGAPNAGKSTLLNALSGRDAAIVSDIPGTTRDAIEVRCDLGGLPVVLVDTAGLRETADAIEAEGVKRTQSRIRSADLVLHLVPANGETDAGRFADVPVLLVRTKTDLAPEVPGEGGLAISAVTGAGLDALLDAIQAAAQTALGQGDALVTRERHREALSRAAAHLDRVATASAGFPPELVAEDLRLAVRALGEVGGHVGVEEMLDRLFAGFCIGK</sequence>
<dbReference type="SUPFAM" id="SSF52540">
    <property type="entry name" value="P-loop containing nucleoside triphosphate hydrolases"/>
    <property type="match status" value="1"/>
</dbReference>
<evidence type="ECO:0000256" key="9">
    <source>
        <dbReference type="RuleBase" id="RU003313"/>
    </source>
</evidence>
<keyword evidence="5 8" id="KW-0460">Magnesium</keyword>
<dbReference type="GO" id="GO:0005737">
    <property type="term" value="C:cytoplasm"/>
    <property type="evidence" value="ECO:0007669"/>
    <property type="project" value="UniProtKB-SubCell"/>
</dbReference>
<feature type="domain" description="TrmE-type G" evidence="10">
    <location>
        <begin position="224"/>
        <end position="368"/>
    </location>
</feature>
<evidence type="ECO:0000256" key="3">
    <source>
        <dbReference type="ARBA" id="ARBA00022741"/>
    </source>
</evidence>
<feature type="binding site" evidence="8">
    <location>
        <position position="28"/>
    </location>
    <ligand>
        <name>(6S)-5-formyl-5,6,7,8-tetrahydrofolate</name>
        <dbReference type="ChEBI" id="CHEBI:57457"/>
    </ligand>
</feature>
<feature type="binding site" evidence="8">
    <location>
        <position position="255"/>
    </location>
    <ligand>
        <name>K(+)</name>
        <dbReference type="ChEBI" id="CHEBI:29103"/>
    </ligand>
</feature>
<dbReference type="Gene3D" id="3.30.1360.120">
    <property type="entry name" value="Probable tRNA modification gtpase trme, domain 1"/>
    <property type="match status" value="1"/>
</dbReference>
<evidence type="ECO:0000256" key="5">
    <source>
        <dbReference type="ARBA" id="ARBA00022842"/>
    </source>
</evidence>
<evidence type="ECO:0000256" key="2">
    <source>
        <dbReference type="ARBA" id="ARBA00022694"/>
    </source>
</evidence>
<organism evidence="11 12">
    <name type="scientific">Methylorubrum extorquens</name>
    <name type="common">Methylobacterium dichloromethanicum</name>
    <name type="synonym">Methylobacterium extorquens</name>
    <dbReference type="NCBI Taxonomy" id="408"/>
    <lineage>
        <taxon>Bacteria</taxon>
        <taxon>Pseudomonadati</taxon>
        <taxon>Pseudomonadota</taxon>
        <taxon>Alphaproteobacteria</taxon>
        <taxon>Hyphomicrobiales</taxon>
        <taxon>Methylobacteriaceae</taxon>
        <taxon>Methylorubrum</taxon>
    </lineage>
</organism>
<dbReference type="InterPro" id="IPR027368">
    <property type="entry name" value="MnmE_dom2"/>
</dbReference>
<feature type="binding site" evidence="8">
    <location>
        <position position="86"/>
    </location>
    <ligand>
        <name>(6S)-5-formyl-5,6,7,8-tetrahydrofolate</name>
        <dbReference type="ChEBI" id="CHEBI:57457"/>
    </ligand>
</feature>
<dbReference type="PANTHER" id="PTHR42714">
    <property type="entry name" value="TRNA MODIFICATION GTPASE GTPBP3"/>
    <property type="match status" value="1"/>
</dbReference>
<keyword evidence="3 8" id="KW-0547">Nucleotide-binding</keyword>
<dbReference type="GO" id="GO:0030488">
    <property type="term" value="P:tRNA methylation"/>
    <property type="evidence" value="ECO:0007669"/>
    <property type="project" value="TreeGrafter"/>
</dbReference>
<feature type="binding site" evidence="8">
    <location>
        <position position="258"/>
    </location>
    <ligand>
        <name>K(+)</name>
        <dbReference type="ChEBI" id="CHEBI:29103"/>
    </ligand>
</feature>
<evidence type="ECO:0000256" key="7">
    <source>
        <dbReference type="ARBA" id="ARBA00023134"/>
    </source>
</evidence>
<reference evidence="12" key="1">
    <citation type="submission" date="2017-10" db="EMBL/GenBank/DDBJ databases">
        <authorList>
            <person name="Regsiter A."/>
            <person name="William W."/>
        </authorList>
    </citation>
    <scope>NUCLEOTIDE SEQUENCE [LARGE SCALE GENOMIC DNA]</scope>
</reference>
<dbReference type="PANTHER" id="PTHR42714:SF2">
    <property type="entry name" value="TRNA MODIFICATION GTPASE GTPBP3, MITOCHONDRIAL"/>
    <property type="match status" value="1"/>
</dbReference>
<proteinExistence type="inferred from homology"/>
<dbReference type="HAMAP" id="MF_00379">
    <property type="entry name" value="GTPase_MnmE"/>
    <property type="match status" value="1"/>
</dbReference>
<dbReference type="NCBIfam" id="TIGR00231">
    <property type="entry name" value="small_GTP"/>
    <property type="match status" value="1"/>
</dbReference>
<dbReference type="NCBIfam" id="TIGR00450">
    <property type="entry name" value="mnmE_trmE_thdF"/>
    <property type="match status" value="1"/>
</dbReference>
<comment type="subunit">
    <text evidence="8">Homodimer. Heterotetramer of two MnmE and two MnmG subunits.</text>
</comment>
<feature type="binding site" evidence="8">
    <location>
        <begin position="278"/>
        <end position="281"/>
    </location>
    <ligand>
        <name>GTP</name>
        <dbReference type="ChEBI" id="CHEBI:37565"/>
    </ligand>
</feature>
<dbReference type="Pfam" id="PF10396">
    <property type="entry name" value="TrmE_N"/>
    <property type="match status" value="1"/>
</dbReference>
<dbReference type="InterPro" id="IPR025867">
    <property type="entry name" value="MnmE_helical"/>
</dbReference>
<dbReference type="GO" id="GO:0003924">
    <property type="term" value="F:GTPase activity"/>
    <property type="evidence" value="ECO:0007669"/>
    <property type="project" value="UniProtKB-UniRule"/>
</dbReference>
<dbReference type="PRINTS" id="PR00326">
    <property type="entry name" value="GTP1OBG"/>
</dbReference>
<dbReference type="GO" id="GO:0046872">
    <property type="term" value="F:metal ion binding"/>
    <property type="evidence" value="ECO:0007669"/>
    <property type="project" value="UniProtKB-KW"/>
</dbReference>
<dbReference type="Pfam" id="PF01926">
    <property type="entry name" value="MMR_HSR1"/>
    <property type="match status" value="1"/>
</dbReference>
<accession>A0A2N9AUN3</accession>
<comment type="function">
    <text evidence="8">Exhibits a very high intrinsic GTPase hydrolysis rate. Involved in the addition of a carboxymethylaminomethyl (cmnm) group at the wobble position (U34) of certain tRNAs, forming tRNA-cmnm(5)s(2)U34.</text>
</comment>
<keyword evidence="8" id="KW-0963">Cytoplasm</keyword>
<dbReference type="NCBIfam" id="NF003661">
    <property type="entry name" value="PRK05291.1-3"/>
    <property type="match status" value="1"/>
</dbReference>
<dbReference type="InterPro" id="IPR027417">
    <property type="entry name" value="P-loop_NTPase"/>
</dbReference>
<dbReference type="PROSITE" id="PS51709">
    <property type="entry name" value="G_TRME"/>
    <property type="match status" value="1"/>
</dbReference>
<evidence type="ECO:0000313" key="11">
    <source>
        <dbReference type="EMBL" id="SOR31023.1"/>
    </source>
</evidence>
<dbReference type="InterPro" id="IPR027266">
    <property type="entry name" value="TrmE/GcvT-like"/>
</dbReference>
<feature type="binding site" evidence="8">
    <location>
        <position position="253"/>
    </location>
    <ligand>
        <name>K(+)</name>
        <dbReference type="ChEBI" id="CHEBI:29103"/>
    </ligand>
</feature>
<keyword evidence="8" id="KW-0479">Metal-binding</keyword>
<dbReference type="CDD" id="cd14858">
    <property type="entry name" value="TrmE_N"/>
    <property type="match status" value="1"/>
</dbReference>
<dbReference type="InterPro" id="IPR004520">
    <property type="entry name" value="GTPase_MnmE"/>
</dbReference>
<gene>
    <name evidence="8 11" type="primary">trmE</name>
    <name evidence="8" type="synonym">mnmE</name>
    <name evidence="11" type="ORF">TK0001_4421</name>
</gene>
<evidence type="ECO:0000256" key="4">
    <source>
        <dbReference type="ARBA" id="ARBA00022801"/>
    </source>
</evidence>
<dbReference type="InterPro" id="IPR006073">
    <property type="entry name" value="GTP-bd"/>
</dbReference>
<dbReference type="GO" id="GO:0005525">
    <property type="term" value="F:GTP binding"/>
    <property type="evidence" value="ECO:0007669"/>
    <property type="project" value="UniProtKB-UniRule"/>
</dbReference>
<keyword evidence="4 8" id="KW-0378">Hydrolase</keyword>
<dbReference type="SUPFAM" id="SSF116878">
    <property type="entry name" value="TrmE connector domain"/>
    <property type="match status" value="1"/>
</dbReference>
<dbReference type="Gene3D" id="1.20.120.430">
    <property type="entry name" value="tRNA modification GTPase MnmE domain 2"/>
    <property type="match status" value="1"/>
</dbReference>
<feature type="binding site" evidence="8">
    <location>
        <position position="126"/>
    </location>
    <ligand>
        <name>(6S)-5-formyl-5,6,7,8-tetrahydrofolate</name>
        <dbReference type="ChEBI" id="CHEBI:57457"/>
    </ligand>
</feature>